<keyword evidence="2" id="KW-0732">Signal</keyword>
<feature type="compositionally biased region" description="Low complexity" evidence="1">
    <location>
        <begin position="1"/>
        <end position="11"/>
    </location>
</feature>
<dbReference type="RefSeq" id="WP_244805019.1">
    <property type="nucleotide sequence ID" value="NZ_JALIEA010000017.1"/>
</dbReference>
<feature type="signal peptide" evidence="2">
    <location>
        <begin position="1"/>
        <end position="41"/>
    </location>
</feature>
<gene>
    <name evidence="3" type="ORF">MUN33_11300</name>
</gene>
<feature type="region of interest" description="Disordered" evidence="1">
    <location>
        <begin position="1"/>
        <end position="21"/>
    </location>
</feature>
<protein>
    <recommendedName>
        <fullName evidence="5">Secreted protein</fullName>
    </recommendedName>
</protein>
<dbReference type="Proteomes" id="UP001139207">
    <property type="component" value="Unassembled WGS sequence"/>
</dbReference>
<dbReference type="AlphaFoldDB" id="A0A9X2B2X6"/>
<dbReference type="EMBL" id="JALIEA010000017">
    <property type="protein sequence ID" value="MCJ7859290.1"/>
    <property type="molecule type" value="Genomic_DNA"/>
</dbReference>
<proteinExistence type="predicted"/>
<sequence length="251" mass="25632">MLSQLTRTARPARTERPARRVPRALSAVLTAVAVSTGTALAAAPAAHSAPAPALPGLPPLPIDNLGRPTPELLQQIEDFANRPEVPENVSGILKRVVGFFRGDGEPGVGIPENGPGFTQFGWPTLAQNCIGGTSNAVGMAMGVPGPAPLPLPGVPAGHVSFVFTALGTGTVAEQQNTGMRVHWVNINNGRVGQTPLGYGGINPEGPATINGLADTGPGHVLALLEGGVTTDEEGTQGNCTFLPTAGIFNVR</sequence>
<evidence type="ECO:0008006" key="5">
    <source>
        <dbReference type="Google" id="ProtNLM"/>
    </source>
</evidence>
<name>A0A9X2B2X6_9CORY</name>
<evidence type="ECO:0000313" key="4">
    <source>
        <dbReference type="Proteomes" id="UP001139207"/>
    </source>
</evidence>
<evidence type="ECO:0000313" key="3">
    <source>
        <dbReference type="EMBL" id="MCJ7859290.1"/>
    </source>
</evidence>
<evidence type="ECO:0000256" key="1">
    <source>
        <dbReference type="SAM" id="MobiDB-lite"/>
    </source>
</evidence>
<comment type="caution">
    <text evidence="3">The sequence shown here is derived from an EMBL/GenBank/DDBJ whole genome shotgun (WGS) entry which is preliminary data.</text>
</comment>
<feature type="chain" id="PRO_5040758118" description="Secreted protein" evidence="2">
    <location>
        <begin position="42"/>
        <end position="251"/>
    </location>
</feature>
<evidence type="ECO:0000256" key="2">
    <source>
        <dbReference type="SAM" id="SignalP"/>
    </source>
</evidence>
<reference evidence="3" key="1">
    <citation type="submission" date="2022-04" db="EMBL/GenBank/DDBJ databases">
        <title>Corynebacterium kalidii LD5P10.</title>
        <authorList>
            <person name="Sun J.Q."/>
        </authorList>
    </citation>
    <scope>NUCLEOTIDE SEQUENCE</scope>
    <source>
        <strain evidence="3">LD5P10</strain>
    </source>
</reference>
<accession>A0A9X2B2X6</accession>
<keyword evidence="4" id="KW-1185">Reference proteome</keyword>
<organism evidence="3 4">
    <name type="scientific">Corynebacterium kalidii</name>
    <dbReference type="NCBI Taxonomy" id="2931982"/>
    <lineage>
        <taxon>Bacteria</taxon>
        <taxon>Bacillati</taxon>
        <taxon>Actinomycetota</taxon>
        <taxon>Actinomycetes</taxon>
        <taxon>Mycobacteriales</taxon>
        <taxon>Corynebacteriaceae</taxon>
        <taxon>Corynebacterium</taxon>
    </lineage>
</organism>